<organism evidence="1 2">
    <name type="scientific">Alternaria gaisen</name>
    <dbReference type="NCBI Taxonomy" id="167740"/>
    <lineage>
        <taxon>Eukaryota</taxon>
        <taxon>Fungi</taxon>
        <taxon>Dikarya</taxon>
        <taxon>Ascomycota</taxon>
        <taxon>Pezizomycotina</taxon>
        <taxon>Dothideomycetes</taxon>
        <taxon>Pleosporomycetidae</taxon>
        <taxon>Pleosporales</taxon>
        <taxon>Pleosporineae</taxon>
        <taxon>Pleosporaceae</taxon>
        <taxon>Alternaria</taxon>
        <taxon>Alternaria sect. Alternaria</taxon>
    </lineage>
</organism>
<gene>
    <name evidence="1" type="ORF">AG0111_0g4725</name>
</gene>
<sequence length="233" mass="26087">MVPRVELDLEHPLQATGIEPVNGPSNVSRSRVQRQAIPVSNSGLLSPRFDRPLYLGENEFSGGPDITIDDGKGKRRLVDEGDYNTRHITASESRGSEDESSVHKVKDLGFEAAAASFSALFHTNSGCDSVISSPLEAVFEEWRFRRSSQPRDPSESRRILSDLQQRVEGSLALSRHDNEDFLPLNSFESIFNAKTIALLLDETYNLATVEELRKKFDSIVDRRSGRTRRRTLG</sequence>
<evidence type="ECO:0000313" key="2">
    <source>
        <dbReference type="Proteomes" id="UP000293547"/>
    </source>
</evidence>
<dbReference type="EMBL" id="PDWZ02000004">
    <property type="protein sequence ID" value="KAB2107037.1"/>
    <property type="molecule type" value="Genomic_DNA"/>
</dbReference>
<keyword evidence="2" id="KW-1185">Reference proteome</keyword>
<name>A0ACB6FRF7_9PLEO</name>
<dbReference type="Proteomes" id="UP000293547">
    <property type="component" value="Unassembled WGS sequence"/>
</dbReference>
<protein>
    <submittedName>
        <fullName evidence="1">Uncharacterized protein</fullName>
    </submittedName>
</protein>
<accession>A0ACB6FRF7</accession>
<proteinExistence type="predicted"/>
<comment type="caution">
    <text evidence="1">The sequence shown here is derived from an EMBL/GenBank/DDBJ whole genome shotgun (WGS) entry which is preliminary data.</text>
</comment>
<evidence type="ECO:0000313" key="1">
    <source>
        <dbReference type="EMBL" id="KAB2107037.1"/>
    </source>
</evidence>
<reference evidence="1 2" key="1">
    <citation type="journal article" date="2019" name="bioRxiv">
        <title>Genomics, evolutionary history and diagnostics of the Alternaria alternata species group including apple and Asian pear pathotypes.</title>
        <authorList>
            <person name="Armitage A.D."/>
            <person name="Cockerton H.M."/>
            <person name="Sreenivasaprasad S."/>
            <person name="Woodhall J.W."/>
            <person name="Lane C.R."/>
            <person name="Harrison R.J."/>
            <person name="Clarkson J.P."/>
        </authorList>
    </citation>
    <scope>NUCLEOTIDE SEQUENCE [LARGE SCALE GENOMIC DNA]</scope>
    <source>
        <strain evidence="1 2">FERA 650</strain>
    </source>
</reference>